<dbReference type="InterPro" id="IPR001753">
    <property type="entry name" value="Enoyl-CoA_hydra/iso"/>
</dbReference>
<dbReference type="SUPFAM" id="SSF52096">
    <property type="entry name" value="ClpP/crotonase"/>
    <property type="match status" value="1"/>
</dbReference>
<sequence>MAELLDVRREGPVARVVMHRGGNNAIAADLMGELQGAFEELGADPDCRAIVLQSEYDRYFSVGADLSAMGGIDRTAADAEEQIFRMIRALAGGFSAIEACPKPVIARINGHALGGGCELTLCCDYRVMVEDGRSRIGQTEAALGIIPGAGGTQRLVRLVGKAAALPLLYEGTRLSAADAAAIRLVDRAVPPEQLDQTVDELAGRLSRAATFAIAMIKDAVNRGQDLPLSEALEIEARNFARAAISEDAVVGIVSFFQKTDPEFRGR</sequence>
<dbReference type="InterPro" id="IPR018376">
    <property type="entry name" value="Enoyl-CoA_hyd/isom_CS"/>
</dbReference>
<keyword evidence="5" id="KW-1185">Reference proteome</keyword>
<protein>
    <submittedName>
        <fullName evidence="4">Enoyl-CoA hydratase/isomerase family protein</fullName>
    </submittedName>
</protein>
<organism evidence="4 5">
    <name type="scientific">Candidatus Nephthysia bennettiae</name>
    <dbReference type="NCBI Taxonomy" id="3127016"/>
    <lineage>
        <taxon>Bacteria</taxon>
        <taxon>Bacillati</taxon>
        <taxon>Candidatus Dormiibacterota</taxon>
        <taxon>Candidatus Dormibacteria</taxon>
        <taxon>Candidatus Dormibacterales</taxon>
        <taxon>Candidatus Dormibacteraceae</taxon>
        <taxon>Candidatus Nephthysia</taxon>
    </lineage>
</organism>
<dbReference type="Pfam" id="PF00378">
    <property type="entry name" value="ECH_1"/>
    <property type="match status" value="1"/>
</dbReference>
<dbReference type="Proteomes" id="UP000612893">
    <property type="component" value="Unassembled WGS sequence"/>
</dbReference>
<dbReference type="AlphaFoldDB" id="A0A934K7W2"/>
<proteinExistence type="inferred from homology"/>
<accession>A0A934K7W2</accession>
<keyword evidence="2" id="KW-0456">Lyase</keyword>
<dbReference type="PANTHER" id="PTHR11941:SF54">
    <property type="entry name" value="ENOYL-COA HYDRATASE, MITOCHONDRIAL"/>
    <property type="match status" value="1"/>
</dbReference>
<dbReference type="CDD" id="cd06558">
    <property type="entry name" value="crotonase-like"/>
    <property type="match status" value="1"/>
</dbReference>
<gene>
    <name evidence="4" type="ORF">JF922_18045</name>
</gene>
<dbReference type="PROSITE" id="PS00166">
    <property type="entry name" value="ENOYL_COA_HYDRATASE"/>
    <property type="match status" value="1"/>
</dbReference>
<name>A0A934K7W2_9BACT</name>
<evidence type="ECO:0000313" key="5">
    <source>
        <dbReference type="Proteomes" id="UP000612893"/>
    </source>
</evidence>
<dbReference type="RefSeq" id="WP_338203626.1">
    <property type="nucleotide sequence ID" value="NZ_JAEKNR010000178.1"/>
</dbReference>
<reference evidence="4" key="1">
    <citation type="submission" date="2020-10" db="EMBL/GenBank/DDBJ databases">
        <title>Ca. Dormibacterota MAGs.</title>
        <authorList>
            <person name="Montgomery K."/>
        </authorList>
    </citation>
    <scope>NUCLEOTIDE SEQUENCE [LARGE SCALE GENOMIC DNA]</scope>
    <source>
        <strain evidence="4">SC8812_S17_10</strain>
    </source>
</reference>
<evidence type="ECO:0000313" key="4">
    <source>
        <dbReference type="EMBL" id="MBJ7599965.1"/>
    </source>
</evidence>
<dbReference type="GO" id="GO:0016829">
    <property type="term" value="F:lyase activity"/>
    <property type="evidence" value="ECO:0007669"/>
    <property type="project" value="UniProtKB-KW"/>
</dbReference>
<comment type="caution">
    <text evidence="4">The sequence shown here is derived from an EMBL/GenBank/DDBJ whole genome shotgun (WGS) entry which is preliminary data.</text>
</comment>
<evidence type="ECO:0000256" key="3">
    <source>
        <dbReference type="RuleBase" id="RU003707"/>
    </source>
</evidence>
<dbReference type="InterPro" id="IPR014748">
    <property type="entry name" value="Enoyl-CoA_hydra_C"/>
</dbReference>
<dbReference type="Gene3D" id="1.10.12.10">
    <property type="entry name" value="Lyase 2-enoyl-coa Hydratase, Chain A, domain 2"/>
    <property type="match status" value="1"/>
</dbReference>
<evidence type="ECO:0000256" key="2">
    <source>
        <dbReference type="ARBA" id="ARBA00023239"/>
    </source>
</evidence>
<evidence type="ECO:0000256" key="1">
    <source>
        <dbReference type="ARBA" id="ARBA00005254"/>
    </source>
</evidence>
<dbReference type="Gene3D" id="3.90.226.10">
    <property type="entry name" value="2-enoyl-CoA Hydratase, Chain A, domain 1"/>
    <property type="match status" value="1"/>
</dbReference>
<dbReference type="PANTHER" id="PTHR11941">
    <property type="entry name" value="ENOYL-COA HYDRATASE-RELATED"/>
    <property type="match status" value="1"/>
</dbReference>
<dbReference type="EMBL" id="JAEKNR010000178">
    <property type="protein sequence ID" value="MBJ7599965.1"/>
    <property type="molecule type" value="Genomic_DNA"/>
</dbReference>
<dbReference type="InterPro" id="IPR029045">
    <property type="entry name" value="ClpP/crotonase-like_dom_sf"/>
</dbReference>
<comment type="similarity">
    <text evidence="1 3">Belongs to the enoyl-CoA hydratase/isomerase family.</text>
</comment>